<feature type="domain" description="Pseudouridine synthase I TruA alpha/beta" evidence="8">
    <location>
        <begin position="144"/>
        <end position="246"/>
    </location>
</feature>
<comment type="caution">
    <text evidence="4">Lacks conserved residue(s) required for the propagation of feature annotation.</text>
</comment>
<dbReference type="RefSeq" id="WP_340328584.1">
    <property type="nucleotide sequence ID" value="NZ_JAZHOF010000002.1"/>
</dbReference>
<dbReference type="InterPro" id="IPR001406">
    <property type="entry name" value="PsdUridine_synth_TruA"/>
</dbReference>
<dbReference type="Proteomes" id="UP001378188">
    <property type="component" value="Unassembled WGS sequence"/>
</dbReference>
<accession>A0AAW9RS08</accession>
<dbReference type="GO" id="GO:0160147">
    <property type="term" value="F:tRNA pseudouridine(38-40) synthase activity"/>
    <property type="evidence" value="ECO:0007669"/>
    <property type="project" value="UniProtKB-EC"/>
</dbReference>
<dbReference type="InterPro" id="IPR020103">
    <property type="entry name" value="PsdUridine_synth_cat_dom_sf"/>
</dbReference>
<dbReference type="InterPro" id="IPR020094">
    <property type="entry name" value="TruA/RsuA/RluB/E/F_N"/>
</dbReference>
<dbReference type="GO" id="GO:0003723">
    <property type="term" value="F:RNA binding"/>
    <property type="evidence" value="ECO:0007669"/>
    <property type="project" value="InterPro"/>
</dbReference>
<keyword evidence="2 4" id="KW-0819">tRNA processing</keyword>
<dbReference type="CDD" id="cd02570">
    <property type="entry name" value="PseudoU_synth_EcTruA"/>
    <property type="match status" value="1"/>
</dbReference>
<dbReference type="PIRSF" id="PIRSF001430">
    <property type="entry name" value="tRNA_psdUrid_synth"/>
    <property type="match status" value="1"/>
</dbReference>
<sequence>MPRYRLLIEYDGAPFVGWQRQANGRAVQQAIEEAVLAFCGEPVRVNGAGRTDTGVHALGQVAHIDLEREWPNDTVRDAVNAHLRPEPVAILATERVDDGFDARFSANRRHYRYEIVNRRAPLAIEQGRAWHVMRRIDADAMHEAAQALVGKHDFTTFRSSECQAASPVKTLDRLDVMRHGERIVVEASARSFLHNQVRSMVGSLKLAGEGKWTRDDMAAALGARDRAACGPVAPPDGLYLVKVDYPQES</sequence>
<keyword evidence="3 4" id="KW-0413">Isomerase</keyword>
<evidence type="ECO:0000313" key="9">
    <source>
        <dbReference type="EMBL" id="MEJ8570888.1"/>
    </source>
</evidence>
<evidence type="ECO:0000256" key="4">
    <source>
        <dbReference type="HAMAP-Rule" id="MF_00171"/>
    </source>
</evidence>
<comment type="catalytic activity">
    <reaction evidence="4 7">
        <text>uridine(38/39/40) in tRNA = pseudouridine(38/39/40) in tRNA</text>
        <dbReference type="Rhea" id="RHEA:22376"/>
        <dbReference type="Rhea" id="RHEA-COMP:10085"/>
        <dbReference type="Rhea" id="RHEA-COMP:10087"/>
        <dbReference type="ChEBI" id="CHEBI:65314"/>
        <dbReference type="ChEBI" id="CHEBI:65315"/>
        <dbReference type="EC" id="5.4.99.12"/>
    </reaction>
</comment>
<gene>
    <name evidence="4 9" type="primary">truA</name>
    <name evidence="9" type="ORF">V3328_05360</name>
</gene>
<dbReference type="InterPro" id="IPR020095">
    <property type="entry name" value="PsdUridine_synth_TruA_C"/>
</dbReference>
<dbReference type="AlphaFoldDB" id="A0AAW9RS08"/>
<evidence type="ECO:0000256" key="1">
    <source>
        <dbReference type="ARBA" id="ARBA00009375"/>
    </source>
</evidence>
<evidence type="ECO:0000256" key="2">
    <source>
        <dbReference type="ARBA" id="ARBA00022694"/>
    </source>
</evidence>
<feature type="active site" description="Nucleophile" evidence="4 5">
    <location>
        <position position="52"/>
    </location>
</feature>
<evidence type="ECO:0000259" key="8">
    <source>
        <dbReference type="Pfam" id="PF01416"/>
    </source>
</evidence>
<dbReference type="FunFam" id="3.30.70.580:FF:000001">
    <property type="entry name" value="tRNA pseudouridine synthase A"/>
    <property type="match status" value="1"/>
</dbReference>
<comment type="caution">
    <text evidence="9">The sequence shown here is derived from an EMBL/GenBank/DDBJ whole genome shotgun (WGS) entry which is preliminary data.</text>
</comment>
<protein>
    <recommendedName>
        <fullName evidence="4">tRNA pseudouridine synthase A</fullName>
        <ecNumber evidence="4">5.4.99.12</ecNumber>
    </recommendedName>
    <alternativeName>
        <fullName evidence="4">tRNA pseudouridine(38-40) synthase</fullName>
    </alternativeName>
    <alternativeName>
        <fullName evidence="4">tRNA pseudouridylate synthase I</fullName>
    </alternativeName>
    <alternativeName>
        <fullName evidence="4">tRNA-uridine isomerase I</fullName>
    </alternativeName>
</protein>
<dbReference type="Gene3D" id="3.30.70.660">
    <property type="entry name" value="Pseudouridine synthase I, catalytic domain, C-terminal subdomain"/>
    <property type="match status" value="1"/>
</dbReference>
<dbReference type="NCBIfam" id="TIGR00071">
    <property type="entry name" value="hisT_truA"/>
    <property type="match status" value="1"/>
</dbReference>
<feature type="domain" description="Pseudouridine synthase I TruA alpha/beta" evidence="8">
    <location>
        <begin position="8"/>
        <end position="104"/>
    </location>
</feature>
<organism evidence="9 10">
    <name type="scientific">Microbaculum marinum</name>
    <dbReference type="NCBI Taxonomy" id="1764581"/>
    <lineage>
        <taxon>Bacteria</taxon>
        <taxon>Pseudomonadati</taxon>
        <taxon>Pseudomonadota</taxon>
        <taxon>Alphaproteobacteria</taxon>
        <taxon>Hyphomicrobiales</taxon>
        <taxon>Tepidamorphaceae</taxon>
        <taxon>Microbaculum</taxon>
    </lineage>
</organism>
<keyword evidence="10" id="KW-1185">Reference proteome</keyword>
<dbReference type="SUPFAM" id="SSF55120">
    <property type="entry name" value="Pseudouridine synthase"/>
    <property type="match status" value="1"/>
</dbReference>
<evidence type="ECO:0000256" key="6">
    <source>
        <dbReference type="PIRSR" id="PIRSR001430-2"/>
    </source>
</evidence>
<dbReference type="PANTHER" id="PTHR11142:SF0">
    <property type="entry name" value="TRNA PSEUDOURIDINE SYNTHASE-LIKE 1"/>
    <property type="match status" value="1"/>
</dbReference>
<evidence type="ECO:0000256" key="5">
    <source>
        <dbReference type="PIRSR" id="PIRSR001430-1"/>
    </source>
</evidence>
<dbReference type="InterPro" id="IPR020097">
    <property type="entry name" value="PsdUridine_synth_TruA_a/b_dom"/>
</dbReference>
<dbReference type="PANTHER" id="PTHR11142">
    <property type="entry name" value="PSEUDOURIDYLATE SYNTHASE"/>
    <property type="match status" value="1"/>
</dbReference>
<comment type="function">
    <text evidence="4">Formation of pseudouridine at positions 38, 39 and 40 in the anticodon stem and loop of transfer RNAs.</text>
</comment>
<name>A0AAW9RS08_9HYPH</name>
<reference evidence="9 10" key="1">
    <citation type="submission" date="2024-02" db="EMBL/GenBank/DDBJ databases">
        <title>Genome analysis and characterization of Microbaculum marinisediminis sp. nov., isolated from marine sediment.</title>
        <authorList>
            <person name="Du Z.-J."/>
            <person name="Ye Y.-Q."/>
            <person name="Zhang Z.-R."/>
            <person name="Yuan S.-M."/>
            <person name="Zhang X.-Y."/>
        </authorList>
    </citation>
    <scope>NUCLEOTIDE SEQUENCE [LARGE SCALE GENOMIC DNA]</scope>
    <source>
        <strain evidence="9 10">SDUM1044001</strain>
    </source>
</reference>
<dbReference type="EMBL" id="JAZHOF010000002">
    <property type="protein sequence ID" value="MEJ8570888.1"/>
    <property type="molecule type" value="Genomic_DNA"/>
</dbReference>
<evidence type="ECO:0000313" key="10">
    <source>
        <dbReference type="Proteomes" id="UP001378188"/>
    </source>
</evidence>
<dbReference type="HAMAP" id="MF_00171">
    <property type="entry name" value="TruA"/>
    <property type="match status" value="1"/>
</dbReference>
<dbReference type="EC" id="5.4.99.12" evidence="4"/>
<evidence type="ECO:0000256" key="7">
    <source>
        <dbReference type="RuleBase" id="RU003792"/>
    </source>
</evidence>
<dbReference type="Pfam" id="PF01416">
    <property type="entry name" value="PseudoU_synth_1"/>
    <property type="match status" value="2"/>
</dbReference>
<evidence type="ECO:0000256" key="3">
    <source>
        <dbReference type="ARBA" id="ARBA00023235"/>
    </source>
</evidence>
<comment type="subunit">
    <text evidence="4">Homodimer.</text>
</comment>
<dbReference type="Gene3D" id="3.30.70.580">
    <property type="entry name" value="Pseudouridine synthase I, catalytic domain, N-terminal subdomain"/>
    <property type="match status" value="1"/>
</dbReference>
<feature type="binding site" evidence="4 6">
    <location>
        <position position="111"/>
    </location>
    <ligand>
        <name>substrate</name>
    </ligand>
</feature>
<proteinExistence type="inferred from homology"/>
<dbReference type="GO" id="GO:0031119">
    <property type="term" value="P:tRNA pseudouridine synthesis"/>
    <property type="evidence" value="ECO:0007669"/>
    <property type="project" value="UniProtKB-UniRule"/>
</dbReference>
<comment type="similarity">
    <text evidence="1 4 7">Belongs to the tRNA pseudouridine synthase TruA family.</text>
</comment>